<keyword evidence="7 10" id="KW-0249">Electron transport</keyword>
<keyword evidence="4 10" id="KW-0288">FMN</keyword>
<dbReference type="GO" id="GO:0055085">
    <property type="term" value="P:transmembrane transport"/>
    <property type="evidence" value="ECO:0007669"/>
    <property type="project" value="InterPro"/>
</dbReference>
<keyword evidence="2 10" id="KW-0597">Phosphoprotein</keyword>
<keyword evidence="5 10" id="KW-0812">Transmembrane</keyword>
<evidence type="ECO:0000256" key="8">
    <source>
        <dbReference type="ARBA" id="ARBA00022989"/>
    </source>
</evidence>
<keyword evidence="10" id="KW-0997">Cell inner membrane</keyword>
<name>A0A4R8IW42_9GAMM</name>
<dbReference type="PANTHER" id="PTHR30578:SF0">
    <property type="entry name" value="ION-TRANSLOCATING OXIDOREDUCTASE COMPLEX SUBUNIT D"/>
    <property type="match status" value="1"/>
</dbReference>
<protein>
    <recommendedName>
        <fullName evidence="10">Ion-translocating oxidoreductase complex subunit D</fullName>
        <ecNumber evidence="10">7.-.-.-</ecNumber>
    </recommendedName>
    <alternativeName>
        <fullName evidence="10">Rnf electron transport complex subunit D</fullName>
    </alternativeName>
</protein>
<feature type="transmembrane region" description="Helical" evidence="10">
    <location>
        <begin position="95"/>
        <end position="113"/>
    </location>
</feature>
<feature type="transmembrane region" description="Helical" evidence="10">
    <location>
        <begin position="20"/>
        <end position="38"/>
    </location>
</feature>
<evidence type="ECO:0000313" key="12">
    <source>
        <dbReference type="Proteomes" id="UP000294914"/>
    </source>
</evidence>
<evidence type="ECO:0000256" key="9">
    <source>
        <dbReference type="ARBA" id="ARBA00023136"/>
    </source>
</evidence>
<feature type="transmembrane region" description="Helical" evidence="10">
    <location>
        <begin position="258"/>
        <end position="278"/>
    </location>
</feature>
<dbReference type="NCBIfam" id="TIGR01946">
    <property type="entry name" value="rnfD"/>
    <property type="match status" value="1"/>
</dbReference>
<dbReference type="AlphaFoldDB" id="A0A4R8IW42"/>
<feature type="transmembrane region" description="Helical" evidence="10">
    <location>
        <begin position="69"/>
        <end position="89"/>
    </location>
</feature>
<feature type="transmembrane region" description="Helical" evidence="10">
    <location>
        <begin position="314"/>
        <end position="333"/>
    </location>
</feature>
<evidence type="ECO:0000313" key="11">
    <source>
        <dbReference type="EMBL" id="TDY01593.1"/>
    </source>
</evidence>
<feature type="modified residue" description="FMN phosphoryl threonine" evidence="10">
    <location>
        <position position="177"/>
    </location>
</feature>
<evidence type="ECO:0000256" key="2">
    <source>
        <dbReference type="ARBA" id="ARBA00022553"/>
    </source>
</evidence>
<reference evidence="11 12" key="1">
    <citation type="submission" date="2019-03" db="EMBL/GenBank/DDBJ databases">
        <title>Genomic Encyclopedia of Type Strains, Phase IV (KMG-IV): sequencing the most valuable type-strain genomes for metagenomic binning, comparative biology and taxonomic classification.</title>
        <authorList>
            <person name="Goeker M."/>
        </authorList>
    </citation>
    <scope>NUCLEOTIDE SEQUENCE [LARGE SCALE GENOMIC DNA]</scope>
    <source>
        <strain evidence="11 12">DSM 16326</strain>
    </source>
</reference>
<keyword evidence="6 10" id="KW-1278">Translocase</keyword>
<comment type="cofactor">
    <cofactor evidence="10">
        <name>FMN</name>
        <dbReference type="ChEBI" id="CHEBI:58210"/>
    </cofactor>
</comment>
<keyword evidence="10" id="KW-1003">Cell membrane</keyword>
<feature type="transmembrane region" description="Helical" evidence="10">
    <location>
        <begin position="125"/>
        <end position="144"/>
    </location>
</feature>
<proteinExistence type="inferred from homology"/>
<gene>
    <name evidence="10" type="primary">rnfD</name>
    <name evidence="11" type="ORF">EDC23_1482</name>
</gene>
<comment type="caution">
    <text evidence="11">The sequence shown here is derived from an EMBL/GenBank/DDBJ whole genome shotgun (WGS) entry which is preliminary data.</text>
</comment>
<dbReference type="EC" id="7.-.-.-" evidence="10"/>
<dbReference type="Pfam" id="PF03116">
    <property type="entry name" value="NQR2_RnfD_RnfE"/>
    <property type="match status" value="1"/>
</dbReference>
<dbReference type="OrthoDB" id="9776359at2"/>
<comment type="similarity">
    <text evidence="10">Belongs to the NqrB/RnfD family.</text>
</comment>
<keyword evidence="9 10" id="KW-0472">Membrane</keyword>
<evidence type="ECO:0000256" key="1">
    <source>
        <dbReference type="ARBA" id="ARBA00022448"/>
    </source>
</evidence>
<comment type="function">
    <text evidence="10">Part of a membrane-bound complex that couples electron transfer with translocation of ions across the membrane.</text>
</comment>
<organism evidence="11 12">
    <name type="scientific">Thiohalophilus thiocyanatoxydans</name>
    <dbReference type="NCBI Taxonomy" id="381308"/>
    <lineage>
        <taxon>Bacteria</taxon>
        <taxon>Pseudomonadati</taxon>
        <taxon>Pseudomonadota</taxon>
        <taxon>Gammaproteobacteria</taxon>
        <taxon>Thiohalomonadales</taxon>
        <taxon>Thiohalophilaceae</taxon>
        <taxon>Thiohalophilus</taxon>
    </lineage>
</organism>
<evidence type="ECO:0000256" key="10">
    <source>
        <dbReference type="HAMAP-Rule" id="MF_00462"/>
    </source>
</evidence>
<evidence type="ECO:0000256" key="6">
    <source>
        <dbReference type="ARBA" id="ARBA00022967"/>
    </source>
</evidence>
<evidence type="ECO:0000256" key="5">
    <source>
        <dbReference type="ARBA" id="ARBA00022692"/>
    </source>
</evidence>
<feature type="transmembrane region" description="Helical" evidence="10">
    <location>
        <begin position="235"/>
        <end position="252"/>
    </location>
</feature>
<feature type="transmembrane region" description="Helical" evidence="10">
    <location>
        <begin position="210"/>
        <end position="228"/>
    </location>
</feature>
<evidence type="ECO:0000256" key="4">
    <source>
        <dbReference type="ARBA" id="ARBA00022643"/>
    </source>
</evidence>
<evidence type="ECO:0000256" key="7">
    <source>
        <dbReference type="ARBA" id="ARBA00022982"/>
    </source>
</evidence>
<feature type="transmembrane region" description="Helical" evidence="10">
    <location>
        <begin position="44"/>
        <end position="62"/>
    </location>
</feature>
<feature type="transmembrane region" description="Helical" evidence="10">
    <location>
        <begin position="290"/>
        <end position="308"/>
    </location>
</feature>
<keyword evidence="8 10" id="KW-1133">Transmembrane helix</keyword>
<sequence length="343" mass="37656">MNLSLHSSPHMRTSNRVNRIMLLVIGALIPGILAAIHFFGWGVLINITLAVFTAVATEALMLRLRKRPITPFLLDGSAVVTGILLGVAIPSLAPWWIPVLGAAFALIMAKHLYGGLGYNPFNPAMVGYAMLLIAFPREMTLWLTPAVHDLTFVDNLRYTFLEQLPPNWTLDGLTAATPLDAVKTQLAQNLTLTEIHQGSTELFGAISAHGWEWINLLFMLGGLILIYLRVISWHIPLAMLATLFLVSGLFHLNDPDTFTSPLFHLFSGATMLGAFFIATDPVTAAATNRGRIIFGIGIGLLLYIIRTWGGYPDAVAFAVLLMNMAVPTIDYYTRPRVFGESRD</sequence>
<dbReference type="HAMAP" id="MF_00462">
    <property type="entry name" value="RsxD_RnfD"/>
    <property type="match status" value="1"/>
</dbReference>
<dbReference type="InterPro" id="IPR004338">
    <property type="entry name" value="NqrB/RnfD"/>
</dbReference>
<dbReference type="RefSeq" id="WP_134082785.1">
    <property type="nucleotide sequence ID" value="NZ_SOQX01000003.1"/>
</dbReference>
<accession>A0A4R8IW42</accession>
<keyword evidence="3 10" id="KW-0285">Flavoprotein</keyword>
<comment type="subunit">
    <text evidence="10">The complex is composed of six subunits: RnfA, RnfB, RnfC, RnfD, RnfE and RnfG.</text>
</comment>
<comment type="subcellular location">
    <subcellularLocation>
        <location evidence="10">Cell inner membrane</location>
        <topology evidence="10">Multi-pass membrane protein</topology>
    </subcellularLocation>
</comment>
<keyword evidence="1 10" id="KW-0813">Transport</keyword>
<dbReference type="PANTHER" id="PTHR30578">
    <property type="entry name" value="ELECTRON TRANSPORT COMPLEX PROTEIN RNFD"/>
    <property type="match status" value="1"/>
</dbReference>
<keyword evidence="12" id="KW-1185">Reference proteome</keyword>
<dbReference type="InterPro" id="IPR011303">
    <property type="entry name" value="RnfD_bac"/>
</dbReference>
<dbReference type="NCBIfam" id="NF002011">
    <property type="entry name" value="PRK00816.1"/>
    <property type="match status" value="1"/>
</dbReference>
<dbReference type="EMBL" id="SOQX01000003">
    <property type="protein sequence ID" value="TDY01593.1"/>
    <property type="molecule type" value="Genomic_DNA"/>
</dbReference>
<evidence type="ECO:0000256" key="3">
    <source>
        <dbReference type="ARBA" id="ARBA00022630"/>
    </source>
</evidence>
<dbReference type="GO" id="GO:0005886">
    <property type="term" value="C:plasma membrane"/>
    <property type="evidence" value="ECO:0007669"/>
    <property type="project" value="UniProtKB-SubCell"/>
</dbReference>
<dbReference type="Proteomes" id="UP000294914">
    <property type="component" value="Unassembled WGS sequence"/>
</dbReference>
<dbReference type="GO" id="GO:0022900">
    <property type="term" value="P:electron transport chain"/>
    <property type="evidence" value="ECO:0007669"/>
    <property type="project" value="UniProtKB-UniRule"/>
</dbReference>